<evidence type="ECO:0000313" key="3">
    <source>
        <dbReference type="Proteomes" id="UP001218218"/>
    </source>
</evidence>
<reference evidence="2" key="1">
    <citation type="submission" date="2023-03" db="EMBL/GenBank/DDBJ databases">
        <title>Massive genome expansion in bonnet fungi (Mycena s.s.) driven by repeated elements and novel gene families across ecological guilds.</title>
        <authorList>
            <consortium name="Lawrence Berkeley National Laboratory"/>
            <person name="Harder C.B."/>
            <person name="Miyauchi S."/>
            <person name="Viragh M."/>
            <person name="Kuo A."/>
            <person name="Thoen E."/>
            <person name="Andreopoulos B."/>
            <person name="Lu D."/>
            <person name="Skrede I."/>
            <person name="Drula E."/>
            <person name="Henrissat B."/>
            <person name="Morin E."/>
            <person name="Kohler A."/>
            <person name="Barry K."/>
            <person name="LaButti K."/>
            <person name="Morin E."/>
            <person name="Salamov A."/>
            <person name="Lipzen A."/>
            <person name="Mereny Z."/>
            <person name="Hegedus B."/>
            <person name="Baldrian P."/>
            <person name="Stursova M."/>
            <person name="Weitz H."/>
            <person name="Taylor A."/>
            <person name="Grigoriev I.V."/>
            <person name="Nagy L.G."/>
            <person name="Martin F."/>
            <person name="Kauserud H."/>
        </authorList>
    </citation>
    <scope>NUCLEOTIDE SEQUENCE</scope>
    <source>
        <strain evidence="2">CBHHK002</strain>
    </source>
</reference>
<organism evidence="2 3">
    <name type="scientific">Mycena albidolilacea</name>
    <dbReference type="NCBI Taxonomy" id="1033008"/>
    <lineage>
        <taxon>Eukaryota</taxon>
        <taxon>Fungi</taxon>
        <taxon>Dikarya</taxon>
        <taxon>Basidiomycota</taxon>
        <taxon>Agaricomycotina</taxon>
        <taxon>Agaricomycetes</taxon>
        <taxon>Agaricomycetidae</taxon>
        <taxon>Agaricales</taxon>
        <taxon>Marasmiineae</taxon>
        <taxon>Mycenaceae</taxon>
        <taxon>Mycena</taxon>
    </lineage>
</organism>
<dbReference type="Proteomes" id="UP001218218">
    <property type="component" value="Unassembled WGS sequence"/>
</dbReference>
<feature type="region of interest" description="Disordered" evidence="1">
    <location>
        <begin position="195"/>
        <end position="295"/>
    </location>
</feature>
<feature type="compositionally biased region" description="Polar residues" evidence="1">
    <location>
        <begin position="269"/>
        <end position="286"/>
    </location>
</feature>
<feature type="compositionally biased region" description="Low complexity" evidence="1">
    <location>
        <begin position="212"/>
        <end position="223"/>
    </location>
</feature>
<evidence type="ECO:0000256" key="1">
    <source>
        <dbReference type="SAM" id="MobiDB-lite"/>
    </source>
</evidence>
<proteinExistence type="predicted"/>
<dbReference type="EMBL" id="JARIHO010000001">
    <property type="protein sequence ID" value="KAJ7367803.1"/>
    <property type="molecule type" value="Genomic_DNA"/>
</dbReference>
<name>A0AAD7ATT9_9AGAR</name>
<dbReference type="AlphaFoldDB" id="A0AAD7ATT9"/>
<feature type="region of interest" description="Disordered" evidence="1">
    <location>
        <begin position="365"/>
        <end position="391"/>
    </location>
</feature>
<gene>
    <name evidence="2" type="ORF">DFH08DRAFT_980614</name>
</gene>
<accession>A0AAD7ATT9</accession>
<protein>
    <submittedName>
        <fullName evidence="2">Uncharacterized protein</fullName>
    </submittedName>
</protein>
<sequence length="470" mass="52416">MSHRFSQASVGFILPSAAENAGDGFNTSRSQDLKLKPRLNPPQDASGLASSLRFKTSALSLSVVAVFPPDFHHSPGDSSLRRAPSSPSLSWPPPFPRQLSSHFPLLAVYHFSPLHRPLPALRDLSGTLPKLQDFKIRQDPQALKSSKPPSSFVKPRFKMGLLKTPQELALARYLASSTLSLGVVTFLASPLHCSSFKPSRNTKTPSLQVLKPSSPQDEPQDAPQDPRRSASILKTPQDFIKTSSHSKTSSFKRRFKLSNRASRPRVQGVKTSNPQVPKTRFKTSSPHALKSPKESSRYPRLKMLFKTSGLKRATLQTPKTRRTPQALKLKILENLEPHFRPPQVLKTPWYQVPAAPRFQALKTRDVPSLQSSSRYQDLKSEPSKPQAALQDASLCRVRESKSSKPQAAAQFFVRETLIRQFTVTRMYIIRGGCFAALVFMPLNFERCTQPPQYALIPYGSRMASEKTGNM</sequence>
<keyword evidence="3" id="KW-1185">Reference proteome</keyword>
<evidence type="ECO:0000313" key="2">
    <source>
        <dbReference type="EMBL" id="KAJ7367803.1"/>
    </source>
</evidence>
<feature type="region of interest" description="Disordered" evidence="1">
    <location>
        <begin position="21"/>
        <end position="47"/>
    </location>
</feature>
<feature type="compositionally biased region" description="Polar residues" evidence="1">
    <location>
        <begin position="196"/>
        <end position="207"/>
    </location>
</feature>
<comment type="caution">
    <text evidence="2">The sequence shown here is derived from an EMBL/GenBank/DDBJ whole genome shotgun (WGS) entry which is preliminary data.</text>
</comment>